<protein>
    <submittedName>
        <fullName evidence="3">Uncharacterized protein</fullName>
    </submittedName>
</protein>
<dbReference type="SUPFAM" id="SSF103473">
    <property type="entry name" value="MFS general substrate transporter"/>
    <property type="match status" value="1"/>
</dbReference>
<feature type="transmembrane region" description="Helical" evidence="1">
    <location>
        <begin position="130"/>
        <end position="148"/>
    </location>
</feature>
<evidence type="ECO:0000256" key="1">
    <source>
        <dbReference type="SAM" id="Phobius"/>
    </source>
</evidence>
<dbReference type="EMBL" id="CAJNNW010002976">
    <property type="protein sequence ID" value="CAE8644886.1"/>
    <property type="molecule type" value="Genomic_DNA"/>
</dbReference>
<sequence>MTYYVPQQLLNTYTSVFQGCLQLGFLMGPLAAAPLVDTPVLFFVVMACLSFAGTAVLATIRPPAKHPSIPTPSVRDPTFSLKSTLMPVFRFVRYDPRASSIVIYGLLLGVFLNGMVACVLPMFAETTGTAAVLLTANGFGNLAGGLSFGRVSNTIGRLGCMLLAATMEVVSMAMFASFMHLGVSGPPGDDVGLWVLRLAAAFFLGLGNSWHFSNLAASIAASCHDKAQVSFSTQQTCIALGTIPAFIVLPELSRGWALGTCGIILALSAAFLVSRLVLLKVFSLFYYPELWCRLHSAVGLGALACELAAHALTLA</sequence>
<reference evidence="3" key="1">
    <citation type="submission" date="2021-02" db="EMBL/GenBank/DDBJ databases">
        <authorList>
            <person name="Dougan E. K."/>
            <person name="Rhodes N."/>
            <person name="Thang M."/>
            <person name="Chan C."/>
        </authorList>
    </citation>
    <scope>NUCLEOTIDE SEQUENCE</scope>
</reference>
<dbReference type="InterPro" id="IPR036259">
    <property type="entry name" value="MFS_trans_sf"/>
</dbReference>
<evidence type="ECO:0000313" key="2">
    <source>
        <dbReference type="EMBL" id="CAE8596684.1"/>
    </source>
</evidence>
<name>A0A813I3V0_POLGL</name>
<dbReference type="EMBL" id="CAJNNV010008826">
    <property type="protein sequence ID" value="CAE8596684.1"/>
    <property type="molecule type" value="Genomic_DNA"/>
</dbReference>
<accession>A0A813I3V0</accession>
<proteinExistence type="predicted"/>
<keyword evidence="1" id="KW-0812">Transmembrane</keyword>
<keyword evidence="5" id="KW-1185">Reference proteome</keyword>
<gene>
    <name evidence="2" type="ORF">PGLA1383_LOCUS15145</name>
    <name evidence="3" type="ORF">PGLA2088_LOCUS3445</name>
</gene>
<evidence type="ECO:0000313" key="3">
    <source>
        <dbReference type="EMBL" id="CAE8644886.1"/>
    </source>
</evidence>
<comment type="caution">
    <text evidence="3">The sequence shown here is derived from an EMBL/GenBank/DDBJ whole genome shotgun (WGS) entry which is preliminary data.</text>
</comment>
<evidence type="ECO:0000313" key="5">
    <source>
        <dbReference type="Proteomes" id="UP000654075"/>
    </source>
</evidence>
<feature type="transmembrane region" description="Helical" evidence="1">
    <location>
        <begin position="40"/>
        <end position="60"/>
    </location>
</feature>
<feature type="transmembrane region" description="Helical" evidence="1">
    <location>
        <begin position="231"/>
        <end position="249"/>
    </location>
</feature>
<dbReference type="Proteomes" id="UP000654075">
    <property type="component" value="Unassembled WGS sequence"/>
</dbReference>
<feature type="transmembrane region" description="Helical" evidence="1">
    <location>
        <begin position="255"/>
        <end position="278"/>
    </location>
</feature>
<organism evidence="3 4">
    <name type="scientific">Polarella glacialis</name>
    <name type="common">Dinoflagellate</name>
    <dbReference type="NCBI Taxonomy" id="89957"/>
    <lineage>
        <taxon>Eukaryota</taxon>
        <taxon>Sar</taxon>
        <taxon>Alveolata</taxon>
        <taxon>Dinophyceae</taxon>
        <taxon>Suessiales</taxon>
        <taxon>Suessiaceae</taxon>
        <taxon>Polarella</taxon>
    </lineage>
</organism>
<dbReference type="Proteomes" id="UP000626109">
    <property type="component" value="Unassembled WGS sequence"/>
</dbReference>
<dbReference type="AlphaFoldDB" id="A0A813I3V0"/>
<feature type="transmembrane region" description="Helical" evidence="1">
    <location>
        <begin position="101"/>
        <end position="124"/>
    </location>
</feature>
<evidence type="ECO:0000313" key="4">
    <source>
        <dbReference type="Proteomes" id="UP000626109"/>
    </source>
</evidence>
<feature type="transmembrane region" description="Helical" evidence="1">
    <location>
        <begin position="160"/>
        <end position="179"/>
    </location>
</feature>
<feature type="transmembrane region" description="Helical" evidence="1">
    <location>
        <begin position="191"/>
        <end position="210"/>
    </location>
</feature>
<keyword evidence="1" id="KW-1133">Transmembrane helix</keyword>
<dbReference type="Gene3D" id="1.20.1250.20">
    <property type="entry name" value="MFS general substrate transporter like domains"/>
    <property type="match status" value="1"/>
</dbReference>
<keyword evidence="1" id="KW-0472">Membrane</keyword>